<dbReference type="EMBL" id="CP066167">
    <property type="protein sequence ID" value="QQD18946.1"/>
    <property type="molecule type" value="Genomic_DNA"/>
</dbReference>
<dbReference type="RefSeq" id="WP_198570432.1">
    <property type="nucleotide sequence ID" value="NZ_CP066167.1"/>
</dbReference>
<gene>
    <name evidence="2" type="ORF">I6N98_03540</name>
</gene>
<evidence type="ECO:0008006" key="4">
    <source>
        <dbReference type="Google" id="ProtNLM"/>
    </source>
</evidence>
<feature type="compositionally biased region" description="Low complexity" evidence="1">
    <location>
        <begin position="38"/>
        <end position="53"/>
    </location>
</feature>
<reference evidence="2 3" key="1">
    <citation type="submission" date="2020-12" db="EMBL/GenBank/DDBJ databases">
        <authorList>
            <person name="Shan Y."/>
        </authorList>
    </citation>
    <scope>NUCLEOTIDE SEQUENCE [LARGE SCALE GENOMIC DNA]</scope>
    <source>
        <strain evidence="3">csc3.9</strain>
    </source>
</reference>
<sequence>MDISKVQKQLEAEHKALDQKYKFITELTALMKKHNQSSESLLEILSEGSSAPAKRGRKPGRPSKKAAAAAPAKKKAKARKKSPARPLRKFKNPKTGEVAQSRAPQVDKTIKSWAADLKMDWRKLEI</sequence>
<evidence type="ECO:0000313" key="2">
    <source>
        <dbReference type="EMBL" id="QQD18946.1"/>
    </source>
</evidence>
<dbReference type="Proteomes" id="UP000596063">
    <property type="component" value="Chromosome"/>
</dbReference>
<dbReference type="AlphaFoldDB" id="A0A7T4R1X1"/>
<feature type="compositionally biased region" description="Basic residues" evidence="1">
    <location>
        <begin position="54"/>
        <end position="64"/>
    </location>
</feature>
<dbReference type="KEGG" id="snan:I6N98_03540"/>
<accession>A0A7T4R1X1</accession>
<evidence type="ECO:0000256" key="1">
    <source>
        <dbReference type="SAM" id="MobiDB-lite"/>
    </source>
</evidence>
<name>A0A7T4R1X1_9GAMM</name>
<feature type="compositionally biased region" description="Basic residues" evidence="1">
    <location>
        <begin position="72"/>
        <end position="92"/>
    </location>
</feature>
<proteinExistence type="predicted"/>
<feature type="region of interest" description="Disordered" evidence="1">
    <location>
        <begin position="38"/>
        <end position="105"/>
    </location>
</feature>
<organism evidence="2 3">
    <name type="scientific">Spongiibacter nanhainus</name>
    <dbReference type="NCBI Taxonomy" id="2794344"/>
    <lineage>
        <taxon>Bacteria</taxon>
        <taxon>Pseudomonadati</taxon>
        <taxon>Pseudomonadota</taxon>
        <taxon>Gammaproteobacteria</taxon>
        <taxon>Cellvibrionales</taxon>
        <taxon>Spongiibacteraceae</taxon>
        <taxon>Spongiibacter</taxon>
    </lineage>
</organism>
<protein>
    <recommendedName>
        <fullName evidence="4">H-NS histone family protein</fullName>
    </recommendedName>
</protein>
<evidence type="ECO:0000313" key="3">
    <source>
        <dbReference type="Proteomes" id="UP000596063"/>
    </source>
</evidence>
<keyword evidence="3" id="KW-1185">Reference proteome</keyword>